<comment type="function">
    <text evidence="3">Flagellin is the subunit protein which polymerizes to form the filaments of bacterial flagella.</text>
</comment>
<dbReference type="GO" id="GO:0005576">
    <property type="term" value="C:extracellular region"/>
    <property type="evidence" value="ECO:0007669"/>
    <property type="project" value="UniProtKB-SubCell"/>
</dbReference>
<comment type="similarity">
    <text evidence="1 3">Belongs to the bacterial flagellin family.</text>
</comment>
<dbReference type="Pfam" id="PF00700">
    <property type="entry name" value="Flagellin_C"/>
    <property type="match status" value="1"/>
</dbReference>
<dbReference type="PRINTS" id="PR00207">
    <property type="entry name" value="FLAGELLIN"/>
</dbReference>
<protein>
    <recommendedName>
        <fullName evidence="3">Flagellin</fullName>
    </recommendedName>
</protein>
<dbReference type="Gene3D" id="6.10.10.10">
    <property type="entry name" value="Flagellar export chaperone, C-terminal domain"/>
    <property type="match status" value="1"/>
</dbReference>
<dbReference type="Proteomes" id="UP000442694">
    <property type="component" value="Unassembled WGS sequence"/>
</dbReference>
<dbReference type="InterPro" id="IPR001029">
    <property type="entry name" value="Flagellin_N"/>
</dbReference>
<evidence type="ECO:0000256" key="3">
    <source>
        <dbReference type="RuleBase" id="RU362073"/>
    </source>
</evidence>
<dbReference type="PANTHER" id="PTHR42792">
    <property type="entry name" value="FLAGELLIN"/>
    <property type="match status" value="1"/>
</dbReference>
<gene>
    <name evidence="6" type="ORF">GCL57_10455</name>
</gene>
<sequence length="281" mass="30690">MGYRIMTNVTSITNQRHMRNTRKMLDQSLERLASGFRINKAADDAAGLAISEKLRSKIRGLQQAQRNANDGISLIQTAEGGMNEVQNMLIRMRELGVQAASDTIGPKERVYLDIEYQALKDEIDRIAYATEFNGTQLLDGTGGILEIQINTGGDNILGVDRLEYNSFKADVKTNRLGVSELSLDTKKGAQHSLTAIETAIDYVSAIRADLGALQNRLGSTINSIGTTVENLSAANSRIKDVDIAEESSELTRNSILLQSGTSVLQQANQTSRMALTLLEGR</sequence>
<feature type="domain" description="Flagellin C-terminal" evidence="5">
    <location>
        <begin position="193"/>
        <end position="278"/>
    </location>
</feature>
<keyword evidence="3" id="KW-0964">Secreted</keyword>
<dbReference type="InterPro" id="IPR001492">
    <property type="entry name" value="Flagellin"/>
</dbReference>
<keyword evidence="6" id="KW-0282">Flagellum</keyword>
<comment type="caution">
    <text evidence="6">The sequence shown here is derived from an EMBL/GenBank/DDBJ whole genome shotgun (WGS) entry which is preliminary data.</text>
</comment>
<evidence type="ECO:0000259" key="5">
    <source>
        <dbReference type="Pfam" id="PF00700"/>
    </source>
</evidence>
<keyword evidence="2 3" id="KW-0975">Bacterial flagellum</keyword>
<feature type="domain" description="Flagellin N-terminal" evidence="4">
    <location>
        <begin position="5"/>
        <end position="141"/>
    </location>
</feature>
<evidence type="ECO:0000259" key="4">
    <source>
        <dbReference type="Pfam" id="PF00669"/>
    </source>
</evidence>
<proteinExistence type="inferred from homology"/>
<reference evidence="6 7" key="1">
    <citation type="submission" date="2019-10" db="EMBL/GenBank/DDBJ databases">
        <title>New genus of Silvanigrellaceae.</title>
        <authorList>
            <person name="Pitt A."/>
            <person name="Hahn M.W."/>
        </authorList>
    </citation>
    <scope>NUCLEOTIDE SEQUENCE [LARGE SCALE GENOMIC DNA]</scope>
    <source>
        <strain evidence="6 7">33A1-SZDP</strain>
    </source>
</reference>
<evidence type="ECO:0000256" key="1">
    <source>
        <dbReference type="ARBA" id="ARBA00005709"/>
    </source>
</evidence>
<evidence type="ECO:0000256" key="2">
    <source>
        <dbReference type="ARBA" id="ARBA00023143"/>
    </source>
</evidence>
<dbReference type="SUPFAM" id="SSF64518">
    <property type="entry name" value="Phase 1 flagellin"/>
    <property type="match status" value="1"/>
</dbReference>
<keyword evidence="6" id="KW-0969">Cilium</keyword>
<name>A0A833JC40_9BACT</name>
<dbReference type="Pfam" id="PF00669">
    <property type="entry name" value="Flagellin_N"/>
    <property type="match status" value="1"/>
</dbReference>
<dbReference type="RefSeq" id="WP_152213290.1">
    <property type="nucleotide sequence ID" value="NZ_WFLN01000007.1"/>
</dbReference>
<comment type="subcellular location">
    <subcellularLocation>
        <location evidence="3">Secreted</location>
    </subcellularLocation>
    <subcellularLocation>
        <location evidence="3">Bacterial flagellum</location>
    </subcellularLocation>
</comment>
<organism evidence="6 7">
    <name type="scientific">Fluviispira multicolorata</name>
    <dbReference type="NCBI Taxonomy" id="2654512"/>
    <lineage>
        <taxon>Bacteria</taxon>
        <taxon>Pseudomonadati</taxon>
        <taxon>Bdellovibrionota</taxon>
        <taxon>Oligoflexia</taxon>
        <taxon>Silvanigrellales</taxon>
        <taxon>Silvanigrellaceae</taxon>
        <taxon>Fluviispira</taxon>
    </lineage>
</organism>
<dbReference type="EMBL" id="WFLN01000007">
    <property type="protein sequence ID" value="KAB8029948.1"/>
    <property type="molecule type" value="Genomic_DNA"/>
</dbReference>
<dbReference type="InterPro" id="IPR046358">
    <property type="entry name" value="Flagellin_C"/>
</dbReference>
<evidence type="ECO:0000313" key="7">
    <source>
        <dbReference type="Proteomes" id="UP000442694"/>
    </source>
</evidence>
<dbReference type="Gene3D" id="1.20.1330.10">
    <property type="entry name" value="f41 fragment of flagellin, N-terminal domain"/>
    <property type="match status" value="1"/>
</dbReference>
<evidence type="ECO:0000313" key="6">
    <source>
        <dbReference type="EMBL" id="KAB8029948.1"/>
    </source>
</evidence>
<dbReference type="AlphaFoldDB" id="A0A833JC40"/>
<keyword evidence="7" id="KW-1185">Reference proteome</keyword>
<accession>A0A833JC40</accession>
<dbReference type="GO" id="GO:0009288">
    <property type="term" value="C:bacterial-type flagellum"/>
    <property type="evidence" value="ECO:0007669"/>
    <property type="project" value="UniProtKB-SubCell"/>
</dbReference>
<dbReference type="GO" id="GO:0005198">
    <property type="term" value="F:structural molecule activity"/>
    <property type="evidence" value="ECO:0007669"/>
    <property type="project" value="UniProtKB-UniRule"/>
</dbReference>
<keyword evidence="6" id="KW-0966">Cell projection</keyword>
<dbReference type="InterPro" id="IPR042187">
    <property type="entry name" value="Flagellin_C_sub2"/>
</dbReference>
<dbReference type="PANTHER" id="PTHR42792:SF2">
    <property type="entry name" value="FLAGELLIN"/>
    <property type="match status" value="1"/>
</dbReference>